<dbReference type="Proteomes" id="UP000555411">
    <property type="component" value="Unassembled WGS sequence"/>
</dbReference>
<dbReference type="GO" id="GO:0043165">
    <property type="term" value="P:Gram-negative-bacterium-type cell outer membrane assembly"/>
    <property type="evidence" value="ECO:0007669"/>
    <property type="project" value="InterPro"/>
</dbReference>
<dbReference type="Pfam" id="PF04390">
    <property type="entry name" value="LptE"/>
    <property type="match status" value="1"/>
</dbReference>
<gene>
    <name evidence="2" type="ORF">H7F16_11575</name>
</gene>
<evidence type="ECO:0008006" key="4">
    <source>
        <dbReference type="Google" id="ProtNLM"/>
    </source>
</evidence>
<feature type="signal peptide" evidence="1">
    <location>
        <begin position="1"/>
        <end position="28"/>
    </location>
</feature>
<feature type="chain" id="PRO_5032424746" description="LPS-assembly lipoprotein" evidence="1">
    <location>
        <begin position="29"/>
        <end position="160"/>
    </location>
</feature>
<reference evidence="2 3" key="1">
    <citation type="journal article" date="2017" name="Int. J. Syst. Evol. Microbiol.">
        <title>Gemmobacter straminiformis sp. nov., isolated from an artificial fountain.</title>
        <authorList>
            <person name="Kang J.Y."/>
            <person name="Kim M.J."/>
            <person name="Chun J."/>
            <person name="Son K.P."/>
            <person name="Jahng K.Y."/>
        </authorList>
    </citation>
    <scope>NUCLEOTIDE SEQUENCE [LARGE SCALE GENOMIC DNA]</scope>
    <source>
        <strain evidence="2 3">CAM-8</strain>
    </source>
</reference>
<name>A0A842I952_9RHOB</name>
<dbReference type="AlphaFoldDB" id="A0A842I952"/>
<sequence>MSSSDRRQFLILLAALPVAACGFTPAYAPGAGGDRLRGRVAVQAPDSRNEFAFAGRLSARLGQASTAEYTLTYSLRVERVSGGISPANDITRYTLKGEATYTLTENATGTRAAGGTVRNFTSWSATGSTVAGVTAEEAAAERLMTILADDIVARLIAEAP</sequence>
<evidence type="ECO:0000256" key="1">
    <source>
        <dbReference type="SAM" id="SignalP"/>
    </source>
</evidence>
<keyword evidence="1" id="KW-0732">Signal</keyword>
<dbReference type="GO" id="GO:0019867">
    <property type="term" value="C:outer membrane"/>
    <property type="evidence" value="ECO:0007669"/>
    <property type="project" value="InterPro"/>
</dbReference>
<comment type="caution">
    <text evidence="2">The sequence shown here is derived from an EMBL/GenBank/DDBJ whole genome shotgun (WGS) entry which is preliminary data.</text>
</comment>
<protein>
    <recommendedName>
        <fullName evidence="4">LPS-assembly lipoprotein</fullName>
    </recommendedName>
</protein>
<proteinExistence type="predicted"/>
<dbReference type="Gene3D" id="3.30.160.150">
    <property type="entry name" value="Lipoprotein like domain"/>
    <property type="match status" value="1"/>
</dbReference>
<dbReference type="InterPro" id="IPR006311">
    <property type="entry name" value="TAT_signal"/>
</dbReference>
<dbReference type="InterPro" id="IPR007485">
    <property type="entry name" value="LPS_assembly_LptE"/>
</dbReference>
<evidence type="ECO:0000313" key="2">
    <source>
        <dbReference type="EMBL" id="MBC2836146.1"/>
    </source>
</evidence>
<dbReference type="PROSITE" id="PS51318">
    <property type="entry name" value="TAT"/>
    <property type="match status" value="1"/>
</dbReference>
<dbReference type="EMBL" id="JACLQD010000003">
    <property type="protein sequence ID" value="MBC2836146.1"/>
    <property type="molecule type" value="Genomic_DNA"/>
</dbReference>
<dbReference type="RefSeq" id="WP_185797759.1">
    <property type="nucleotide sequence ID" value="NZ_JACLQD010000003.1"/>
</dbReference>
<keyword evidence="3" id="KW-1185">Reference proteome</keyword>
<evidence type="ECO:0000313" key="3">
    <source>
        <dbReference type="Proteomes" id="UP000555411"/>
    </source>
</evidence>
<organism evidence="2 3">
    <name type="scientific">Paragemmobacter straminiformis</name>
    <dbReference type="NCBI Taxonomy" id="2045119"/>
    <lineage>
        <taxon>Bacteria</taxon>
        <taxon>Pseudomonadati</taxon>
        <taxon>Pseudomonadota</taxon>
        <taxon>Alphaproteobacteria</taxon>
        <taxon>Rhodobacterales</taxon>
        <taxon>Paracoccaceae</taxon>
        <taxon>Paragemmobacter</taxon>
    </lineage>
</organism>
<accession>A0A842I952</accession>